<feature type="compositionally biased region" description="Basic residues" evidence="1">
    <location>
        <begin position="528"/>
        <end position="540"/>
    </location>
</feature>
<protein>
    <submittedName>
        <fullName evidence="2">Uncharacterized protein</fullName>
    </submittedName>
</protein>
<dbReference type="InterPro" id="IPR008833">
    <property type="entry name" value="Surf2"/>
</dbReference>
<reference evidence="2" key="2">
    <citation type="submission" date="2025-08" db="UniProtKB">
        <authorList>
            <consortium name="Ensembl"/>
        </authorList>
    </citation>
    <scope>IDENTIFICATION</scope>
</reference>
<name>A0A672ZL83_9TELE</name>
<evidence type="ECO:0000256" key="1">
    <source>
        <dbReference type="SAM" id="MobiDB-lite"/>
    </source>
</evidence>
<dbReference type="PANTHER" id="PTHR34348">
    <property type="entry name" value="SURFEIT LOCUS PROTEIN 2"/>
    <property type="match status" value="1"/>
</dbReference>
<feature type="compositionally biased region" description="Polar residues" evidence="1">
    <location>
        <begin position="1"/>
        <end position="18"/>
    </location>
</feature>
<dbReference type="Pfam" id="PF05477">
    <property type="entry name" value="SURF2"/>
    <property type="match status" value="1"/>
</dbReference>
<feature type="compositionally biased region" description="Acidic residues" evidence="1">
    <location>
        <begin position="302"/>
        <end position="317"/>
    </location>
</feature>
<proteinExistence type="predicted"/>
<dbReference type="Ensembl" id="ENSSORT00005018068.1">
    <property type="protein sequence ID" value="ENSSORP00005017549.1"/>
    <property type="gene ID" value="ENSSORG00005008764.1"/>
</dbReference>
<sequence length="540" mass="60763">MSLQPEQNQLDCSHTVTQPGKGPLPSCSPTITEAKSVGDSALTQSANTRGPMAKQSKIVITTPNSVSSRIVTGPLQVVLDNIVKGRINRIPHAIMLVPGLFDVMVQEVLDVLKKECKKLTSLKFGSVLRQTSFKNLKDFKWMDVVAEWQTNAPTFLKFLEAASSISMEATTLKPPRISHGKTNKFKIPMAGAILLNARCLSMSAHMYRNALVMHHCRAKTRFRRLNRLGVCISGNRALAKLKEKFLQWKEKGCEDGKVSNRNCGGADSGGEFTVQLQDTDSDESKDESENRRSPEDGAPVESESDVATPDDSDDEEEVRCTLNGHELPCNLTEIQKFTQGKKYEKLSATAEFNYSQYEPHIVPSTKQPNQLFCKLTLRHLNRQPHHVLKHVNGKRYRKALAKYEECVKQGTEFVPARLKQKKPRNIGEQASERGSSMKKHGSDMWEPTSSEDDHSDSDDSMSDLYPPSMFTLKNSAEKDMEDRDEDGDDFQTDEEEEMETDTQMLPKRKKVQSGGFQKKVRNNNWKSTRSKKHTKAQRGK</sequence>
<reference evidence="2" key="1">
    <citation type="submission" date="2019-06" db="EMBL/GenBank/DDBJ databases">
        <authorList>
            <consortium name="Wellcome Sanger Institute Data Sharing"/>
        </authorList>
    </citation>
    <scope>NUCLEOTIDE SEQUENCE [LARGE SCALE GENOMIC DNA]</scope>
</reference>
<organism evidence="2 3">
    <name type="scientific">Sphaeramia orbicularis</name>
    <name type="common">orbiculate cardinalfish</name>
    <dbReference type="NCBI Taxonomy" id="375764"/>
    <lineage>
        <taxon>Eukaryota</taxon>
        <taxon>Metazoa</taxon>
        <taxon>Chordata</taxon>
        <taxon>Craniata</taxon>
        <taxon>Vertebrata</taxon>
        <taxon>Euteleostomi</taxon>
        <taxon>Actinopterygii</taxon>
        <taxon>Neopterygii</taxon>
        <taxon>Teleostei</taxon>
        <taxon>Neoteleostei</taxon>
        <taxon>Acanthomorphata</taxon>
        <taxon>Gobiaria</taxon>
        <taxon>Kurtiformes</taxon>
        <taxon>Apogonoidei</taxon>
        <taxon>Apogonidae</taxon>
        <taxon>Apogoninae</taxon>
        <taxon>Sphaeramia</taxon>
    </lineage>
</organism>
<reference evidence="2" key="3">
    <citation type="submission" date="2025-09" db="UniProtKB">
        <authorList>
            <consortium name="Ensembl"/>
        </authorList>
    </citation>
    <scope>IDENTIFICATION</scope>
</reference>
<feature type="region of interest" description="Disordered" evidence="1">
    <location>
        <begin position="417"/>
        <end position="540"/>
    </location>
</feature>
<feature type="region of interest" description="Disordered" evidence="1">
    <location>
        <begin position="264"/>
        <end position="319"/>
    </location>
</feature>
<feature type="region of interest" description="Disordered" evidence="1">
    <location>
        <begin position="1"/>
        <end position="29"/>
    </location>
</feature>
<evidence type="ECO:0000313" key="3">
    <source>
        <dbReference type="Proteomes" id="UP000472271"/>
    </source>
</evidence>
<keyword evidence="3" id="KW-1185">Reference proteome</keyword>
<dbReference type="AlphaFoldDB" id="A0A672ZL83"/>
<feature type="compositionally biased region" description="Acidic residues" evidence="1">
    <location>
        <begin position="482"/>
        <end position="500"/>
    </location>
</feature>
<dbReference type="Proteomes" id="UP000472271">
    <property type="component" value="Chromosome 12"/>
</dbReference>
<dbReference type="InParanoid" id="A0A672ZL83"/>
<accession>A0A672ZL83</accession>
<dbReference type="PANTHER" id="PTHR34348:SF1">
    <property type="entry name" value="SURFEIT LOCUS PROTEIN 2"/>
    <property type="match status" value="1"/>
</dbReference>
<evidence type="ECO:0000313" key="2">
    <source>
        <dbReference type="Ensembl" id="ENSSORP00005017549.1"/>
    </source>
</evidence>
<feature type="compositionally biased region" description="Acidic residues" evidence="1">
    <location>
        <begin position="449"/>
        <end position="461"/>
    </location>
</feature>
<gene>
    <name evidence="2" type="primary">surf2</name>
</gene>